<keyword evidence="1" id="KW-0472">Membrane</keyword>
<accession>A0A1H4GEN4</accession>
<keyword evidence="1" id="KW-1133">Transmembrane helix</keyword>
<protein>
    <submittedName>
        <fullName evidence="2">Uncharacterized protein</fullName>
    </submittedName>
</protein>
<dbReference type="AlphaFoldDB" id="A0A1H4GEN4"/>
<evidence type="ECO:0000256" key="1">
    <source>
        <dbReference type="SAM" id="Phobius"/>
    </source>
</evidence>
<dbReference type="EMBL" id="FNQP01000032">
    <property type="protein sequence ID" value="SEB08085.1"/>
    <property type="molecule type" value="Genomic_DNA"/>
</dbReference>
<sequence>MRIGVMTAMVTSIRAVYKNPVVMMRWAATIAVVILVGMATFFIGLAVTLPLIGHASWHAYRETVGQ</sequence>
<gene>
    <name evidence="2" type="ORF">SAMN05660964_03448</name>
</gene>
<keyword evidence="1" id="KW-0812">Transmembrane</keyword>
<dbReference type="STRING" id="525918.SAMN05660964_03448"/>
<keyword evidence="3" id="KW-1185">Reference proteome</keyword>
<reference evidence="2 3" key="1">
    <citation type="submission" date="2016-10" db="EMBL/GenBank/DDBJ databases">
        <authorList>
            <person name="de Groot N.N."/>
        </authorList>
    </citation>
    <scope>NUCLEOTIDE SEQUENCE [LARGE SCALE GENOMIC DNA]</scope>
    <source>
        <strain evidence="2 3">DSM 21228</strain>
    </source>
</reference>
<organism evidence="2 3">
    <name type="scientific">Thiothrix caldifontis</name>
    <dbReference type="NCBI Taxonomy" id="525918"/>
    <lineage>
        <taxon>Bacteria</taxon>
        <taxon>Pseudomonadati</taxon>
        <taxon>Pseudomonadota</taxon>
        <taxon>Gammaproteobacteria</taxon>
        <taxon>Thiotrichales</taxon>
        <taxon>Thiotrichaceae</taxon>
        <taxon>Thiothrix</taxon>
    </lineage>
</organism>
<dbReference type="Proteomes" id="UP000199397">
    <property type="component" value="Unassembled WGS sequence"/>
</dbReference>
<proteinExistence type="predicted"/>
<evidence type="ECO:0000313" key="2">
    <source>
        <dbReference type="EMBL" id="SEB08085.1"/>
    </source>
</evidence>
<feature type="transmembrane region" description="Helical" evidence="1">
    <location>
        <begin position="26"/>
        <end position="52"/>
    </location>
</feature>
<name>A0A1H4GEN4_9GAMM</name>
<evidence type="ECO:0000313" key="3">
    <source>
        <dbReference type="Proteomes" id="UP000199397"/>
    </source>
</evidence>